<evidence type="ECO:0000256" key="4">
    <source>
        <dbReference type="ARBA" id="ARBA00022840"/>
    </source>
</evidence>
<dbReference type="InterPro" id="IPR003593">
    <property type="entry name" value="AAA+_ATPase"/>
</dbReference>
<evidence type="ECO:0000256" key="3">
    <source>
        <dbReference type="ARBA" id="ARBA00022741"/>
    </source>
</evidence>
<dbReference type="InterPro" id="IPR050319">
    <property type="entry name" value="ABC_transp_ATP-bind"/>
</dbReference>
<dbReference type="Proteomes" id="UP000254572">
    <property type="component" value="Unassembled WGS sequence"/>
</dbReference>
<dbReference type="InterPro" id="IPR013563">
    <property type="entry name" value="Oligopep_ABC_C"/>
</dbReference>
<accession>A0A381E0Q5</accession>
<dbReference type="Gene3D" id="3.40.50.300">
    <property type="entry name" value="P-loop containing nucleotide triphosphate hydrolases"/>
    <property type="match status" value="2"/>
</dbReference>
<dbReference type="GO" id="GO:0016887">
    <property type="term" value="F:ATP hydrolysis activity"/>
    <property type="evidence" value="ECO:0007669"/>
    <property type="project" value="InterPro"/>
</dbReference>
<dbReference type="InterPro" id="IPR017871">
    <property type="entry name" value="ABC_transporter-like_CS"/>
</dbReference>
<dbReference type="InterPro" id="IPR027417">
    <property type="entry name" value="P-loop_NTPase"/>
</dbReference>
<gene>
    <name evidence="6" type="primary">gsiA</name>
    <name evidence="6" type="ORF">NCTC13294_00471</name>
</gene>
<dbReference type="SMART" id="SM00382">
    <property type="entry name" value="AAA"/>
    <property type="match status" value="2"/>
</dbReference>
<dbReference type="PROSITE" id="PS00211">
    <property type="entry name" value="ABC_TRANSPORTER_1"/>
    <property type="match status" value="2"/>
</dbReference>
<dbReference type="FunFam" id="3.40.50.300:FF:000016">
    <property type="entry name" value="Oligopeptide ABC transporter ATP-binding component"/>
    <property type="match status" value="2"/>
</dbReference>
<dbReference type="EMBL" id="UFUW01000001">
    <property type="protein sequence ID" value="SUX19271.1"/>
    <property type="molecule type" value="Genomic_DNA"/>
</dbReference>
<dbReference type="Pfam" id="PF08352">
    <property type="entry name" value="oligo_HPY"/>
    <property type="match status" value="1"/>
</dbReference>
<feature type="domain" description="ABC transporter" evidence="5">
    <location>
        <begin position="10"/>
        <end position="263"/>
    </location>
</feature>
<comment type="similarity">
    <text evidence="1">Belongs to the ABC transporter superfamily.</text>
</comment>
<dbReference type="NCBIfam" id="NF008453">
    <property type="entry name" value="PRK11308.1"/>
    <property type="match status" value="2"/>
</dbReference>
<protein>
    <submittedName>
        <fullName evidence="6">Glutathione import ATP-binding protein GsiA</fullName>
        <ecNumber evidence="6">3.6.3.-</ecNumber>
    </submittedName>
</protein>
<dbReference type="GO" id="GO:0055085">
    <property type="term" value="P:transmembrane transport"/>
    <property type="evidence" value="ECO:0007669"/>
    <property type="project" value="UniProtKB-ARBA"/>
</dbReference>
<evidence type="ECO:0000256" key="2">
    <source>
        <dbReference type="ARBA" id="ARBA00022448"/>
    </source>
</evidence>
<dbReference type="PANTHER" id="PTHR43776:SF7">
    <property type="entry name" value="D,D-DIPEPTIDE TRANSPORT ATP-BINDING PROTEIN DDPF-RELATED"/>
    <property type="match status" value="1"/>
</dbReference>
<evidence type="ECO:0000259" key="5">
    <source>
        <dbReference type="PROSITE" id="PS50893"/>
    </source>
</evidence>
<keyword evidence="2" id="KW-0813">Transport</keyword>
<reference evidence="6 7" key="1">
    <citation type="submission" date="2018-06" db="EMBL/GenBank/DDBJ databases">
        <authorList>
            <consortium name="Pathogen Informatics"/>
            <person name="Doyle S."/>
        </authorList>
    </citation>
    <scope>NUCLEOTIDE SEQUENCE [LARGE SCALE GENOMIC DNA]</scope>
    <source>
        <strain evidence="6 7">NCTC13294</strain>
    </source>
</reference>
<dbReference type="AlphaFoldDB" id="A0A381E0Q5"/>
<keyword evidence="6" id="KW-0378">Hydrolase</keyword>
<dbReference type="InterPro" id="IPR003439">
    <property type="entry name" value="ABC_transporter-like_ATP-bd"/>
</dbReference>
<organism evidence="6 7">
    <name type="scientific">Cardiobacterium valvarum</name>
    <dbReference type="NCBI Taxonomy" id="194702"/>
    <lineage>
        <taxon>Bacteria</taxon>
        <taxon>Pseudomonadati</taxon>
        <taxon>Pseudomonadota</taxon>
        <taxon>Gammaproteobacteria</taxon>
        <taxon>Cardiobacteriales</taxon>
        <taxon>Cardiobacteriaceae</taxon>
        <taxon>Cardiobacterium</taxon>
    </lineage>
</organism>
<dbReference type="GO" id="GO:0005524">
    <property type="term" value="F:ATP binding"/>
    <property type="evidence" value="ECO:0007669"/>
    <property type="project" value="UniProtKB-KW"/>
</dbReference>
<keyword evidence="7" id="KW-1185">Reference proteome</keyword>
<dbReference type="Pfam" id="PF00005">
    <property type="entry name" value="ABC_tran"/>
    <property type="match status" value="2"/>
</dbReference>
<feature type="domain" description="ABC transporter" evidence="5">
    <location>
        <begin position="287"/>
        <end position="532"/>
    </location>
</feature>
<dbReference type="SUPFAM" id="SSF52540">
    <property type="entry name" value="P-loop containing nucleoside triphosphate hydrolases"/>
    <property type="match status" value="2"/>
</dbReference>
<keyword evidence="4 6" id="KW-0067">ATP-binding</keyword>
<dbReference type="PROSITE" id="PS50893">
    <property type="entry name" value="ABC_TRANSPORTER_2"/>
    <property type="match status" value="2"/>
</dbReference>
<dbReference type="NCBIfam" id="NF007739">
    <property type="entry name" value="PRK10419.1"/>
    <property type="match status" value="2"/>
</dbReference>
<name>A0A381E0Q5_9GAMM</name>
<sequence length="538" mass="59622">MNNPANPLLLRITDLNVSFHINDDTVHAVRGVSLDLHKGETLALVGESGSGKSVTAMSIVRLHPPHITAYGSNSRIEFDGTSVLDADESTLRRLRGNRIGMIFQEPMTSLNPYMRIGEQLGEAISAHHPETAAADIHTRCKTLLERVGINDVERRLQQYPHEFSGGQLQRIMIAMALINEPDLLIADEPTTALDVTIQAEILDLLHDLQRQMGMAILFITHDLGLAHHYAETVCVMRLGEIVEQGSIKQVFAAPQHAYTIELINAKPEGMKTPVAADAPLLLSAKNVHVEFVTERSFFGKPRKTFHAVKGIDLDLHQGQTVGIVGESGSGKSTFGKALLHMLPYRGDIRFETHDLGSVGGKDLQKLKADMQIVFQDPYGSLSPRLTIGEIIGEGLLVHQPQLSSKQRQEKVAAMLEEVSLSPSMINRYPHEFSGGQRQRIAIARAVILEPKFILLDEPTSALDRSIQVKVVELLRDLQQKYRLSYVFISHDLSVVRAMSDDVLVMKQGEVVERGSAEQIFNAPQTEYAQRLMRAAFDL</sequence>
<dbReference type="PANTHER" id="PTHR43776">
    <property type="entry name" value="TRANSPORT ATP-BINDING PROTEIN"/>
    <property type="match status" value="1"/>
</dbReference>
<dbReference type="CDD" id="cd03257">
    <property type="entry name" value="ABC_NikE_OppD_transporters"/>
    <property type="match status" value="2"/>
</dbReference>
<dbReference type="RefSeq" id="WP_115610761.1">
    <property type="nucleotide sequence ID" value="NZ_JBHLZC010000001.1"/>
</dbReference>
<dbReference type="OrthoDB" id="9784450at2"/>
<evidence type="ECO:0000256" key="1">
    <source>
        <dbReference type="ARBA" id="ARBA00005417"/>
    </source>
</evidence>
<dbReference type="GO" id="GO:0015833">
    <property type="term" value="P:peptide transport"/>
    <property type="evidence" value="ECO:0007669"/>
    <property type="project" value="InterPro"/>
</dbReference>
<proteinExistence type="inferred from homology"/>
<evidence type="ECO:0000313" key="6">
    <source>
        <dbReference type="EMBL" id="SUX19271.1"/>
    </source>
</evidence>
<evidence type="ECO:0000313" key="7">
    <source>
        <dbReference type="Proteomes" id="UP000254572"/>
    </source>
</evidence>
<dbReference type="EC" id="3.6.3.-" evidence="6"/>
<keyword evidence="3" id="KW-0547">Nucleotide-binding</keyword>